<dbReference type="GO" id="GO:0005783">
    <property type="term" value="C:endoplasmic reticulum"/>
    <property type="evidence" value="ECO:0007669"/>
    <property type="project" value="InterPro"/>
</dbReference>
<dbReference type="InterPro" id="IPR010483">
    <property type="entry name" value="Alpha_2_MRAP_C"/>
</dbReference>
<protein>
    <recommendedName>
        <fullName evidence="7">Alpha-2-macroglobulin receptor-associated protein</fullName>
    </recommendedName>
</protein>
<feature type="domain" description="Alpha-2-macroglobulin receptor-associated protein" evidence="3">
    <location>
        <begin position="26"/>
        <end position="146"/>
    </location>
</feature>
<keyword evidence="1" id="KW-0175">Coiled coil</keyword>
<dbReference type="CDD" id="cd14808">
    <property type="entry name" value="RAP_D3"/>
    <property type="match status" value="1"/>
</dbReference>
<sequence>MKYSVILLIIFVSFCLTTLFPQCNGLNKYSAEANVGKKPNKISKKFDESSSEIPTPTSLKELDKPYRMSKLNLLWTKAKHRLSEPKLRSLFSDLKIHDSEELAYKHIKSDGKDPDGLEQAKLRKKLIGIMSTYGLLDHFGGTDDPELLKHHKPQNDGRNYVRKDVFNDERLNNLWAKAEAAGFTHEEMETLKEEFTHHQNKVDEYMSLLKDVNAGDPEAYKNSLDEEHPSWNEIDHKEEESNAIPGKQVDYIAKANLLRGKHQELKSGYDNLDRLTAQGPNHQEFVEPKVQGLWRIAKQAQFTKDELDSLKEELHHYERRLLKLRHLHSEAALEAMKNGKDYNVNDTSKQNIKKYTRTIEKLHADIESRILERHTEL</sequence>
<dbReference type="GO" id="GO:0048259">
    <property type="term" value="P:regulation of receptor-mediated endocytosis"/>
    <property type="evidence" value="ECO:0007669"/>
    <property type="project" value="TreeGrafter"/>
</dbReference>
<dbReference type="PANTHER" id="PTHR16560">
    <property type="entry name" value="ALPHA-2-MACROGLOBULIN RECEPTOR-ASSOCIATED PROTEIN"/>
    <property type="match status" value="1"/>
</dbReference>
<feature type="chain" id="PRO_5041235705" description="Alpha-2-macroglobulin receptor-associated protein" evidence="2">
    <location>
        <begin position="26"/>
        <end position="377"/>
    </location>
</feature>
<feature type="coiled-coil region" evidence="1">
    <location>
        <begin position="293"/>
        <end position="365"/>
    </location>
</feature>
<dbReference type="GO" id="GO:0048019">
    <property type="term" value="F:receptor antagonist activity"/>
    <property type="evidence" value="ECO:0007669"/>
    <property type="project" value="InterPro"/>
</dbReference>
<dbReference type="Pfam" id="PF06400">
    <property type="entry name" value="Alpha-2-MRAP_N"/>
    <property type="match status" value="1"/>
</dbReference>
<proteinExistence type="predicted"/>
<evidence type="ECO:0000259" key="3">
    <source>
        <dbReference type="Pfam" id="PF06400"/>
    </source>
</evidence>
<evidence type="ECO:0000256" key="1">
    <source>
        <dbReference type="SAM" id="Coils"/>
    </source>
</evidence>
<dbReference type="SUPFAM" id="SSF47045">
    <property type="entry name" value="RAP domain-like"/>
    <property type="match status" value="3"/>
</dbReference>
<dbReference type="Pfam" id="PF06401">
    <property type="entry name" value="Alpha-2-MRAP_C"/>
    <property type="match status" value="1"/>
</dbReference>
<comment type="caution">
    <text evidence="5">The sequence shown here is derived from an EMBL/GenBank/DDBJ whole genome shotgun (WGS) entry which is preliminary data.</text>
</comment>
<dbReference type="Gene3D" id="1.20.81.10">
    <property type="entry name" value="RAP domain"/>
    <property type="match status" value="3"/>
</dbReference>
<accession>A0AA39FK71</accession>
<name>A0AA39FK71_9HYME</name>
<dbReference type="EMBL" id="JAQQBS010000003">
    <property type="protein sequence ID" value="KAK0171120.1"/>
    <property type="molecule type" value="Genomic_DNA"/>
</dbReference>
<dbReference type="InterPro" id="IPR009066">
    <property type="entry name" value="MG_RAP_rcpt_1"/>
</dbReference>
<dbReference type="CDD" id="cd14806">
    <property type="entry name" value="RAP_D1"/>
    <property type="match status" value="1"/>
</dbReference>
<dbReference type="GO" id="GO:0050750">
    <property type="term" value="F:low-density lipoprotein particle receptor binding"/>
    <property type="evidence" value="ECO:0007669"/>
    <property type="project" value="InterPro"/>
</dbReference>
<evidence type="ECO:0000313" key="5">
    <source>
        <dbReference type="EMBL" id="KAK0171120.1"/>
    </source>
</evidence>
<evidence type="ECO:0000256" key="2">
    <source>
        <dbReference type="SAM" id="SignalP"/>
    </source>
</evidence>
<evidence type="ECO:0000313" key="6">
    <source>
        <dbReference type="Proteomes" id="UP001168990"/>
    </source>
</evidence>
<dbReference type="InterPro" id="IPR038003">
    <property type="entry name" value="A2-macroglobuin_RAP"/>
</dbReference>
<dbReference type="PANTHER" id="PTHR16560:SF2">
    <property type="entry name" value="ALPHA-2-MACROGLOBULIN RECEPTOR-ASSOCIATED PROTEIN"/>
    <property type="match status" value="1"/>
</dbReference>
<keyword evidence="6" id="KW-1185">Reference proteome</keyword>
<evidence type="ECO:0000259" key="4">
    <source>
        <dbReference type="Pfam" id="PF06401"/>
    </source>
</evidence>
<dbReference type="InterPro" id="IPR037999">
    <property type="entry name" value="RAP_D3"/>
</dbReference>
<dbReference type="GO" id="GO:0008201">
    <property type="term" value="F:heparin binding"/>
    <property type="evidence" value="ECO:0007669"/>
    <property type="project" value="InterPro"/>
</dbReference>
<dbReference type="Proteomes" id="UP001168990">
    <property type="component" value="Unassembled WGS sequence"/>
</dbReference>
<reference evidence="5" key="2">
    <citation type="submission" date="2023-03" db="EMBL/GenBank/DDBJ databases">
        <authorList>
            <person name="Inwood S.N."/>
            <person name="Skelly J.G."/>
            <person name="Guhlin J."/>
            <person name="Harrop T.W.R."/>
            <person name="Goldson S.G."/>
            <person name="Dearden P.K."/>
        </authorList>
    </citation>
    <scope>NUCLEOTIDE SEQUENCE</scope>
    <source>
        <strain evidence="5">Irish</strain>
        <tissue evidence="5">Whole body</tissue>
    </source>
</reference>
<feature type="domain" description="Alpha-2-macroglobulin RAP C-terminal" evidence="4">
    <location>
        <begin position="165"/>
        <end position="377"/>
    </location>
</feature>
<feature type="signal peptide" evidence="2">
    <location>
        <begin position="1"/>
        <end position="25"/>
    </location>
</feature>
<keyword evidence="2" id="KW-0732">Signal</keyword>
<dbReference type="AlphaFoldDB" id="A0AA39FK71"/>
<reference evidence="5" key="1">
    <citation type="journal article" date="2023" name="bioRxiv">
        <title>Scaffold-level genome assemblies of two parasitoid biocontrol wasps reveal the parthenogenesis mechanism and an associated novel virus.</title>
        <authorList>
            <person name="Inwood S."/>
            <person name="Skelly J."/>
            <person name="Guhlin J."/>
            <person name="Harrop T."/>
            <person name="Goldson S."/>
            <person name="Dearden P."/>
        </authorList>
    </citation>
    <scope>NUCLEOTIDE SEQUENCE</scope>
    <source>
        <strain evidence="5">Irish</strain>
        <tissue evidence="5">Whole body</tissue>
    </source>
</reference>
<gene>
    <name evidence="5" type="ORF">PV328_008877</name>
</gene>
<organism evidence="5 6">
    <name type="scientific">Microctonus aethiopoides</name>
    <dbReference type="NCBI Taxonomy" id="144406"/>
    <lineage>
        <taxon>Eukaryota</taxon>
        <taxon>Metazoa</taxon>
        <taxon>Ecdysozoa</taxon>
        <taxon>Arthropoda</taxon>
        <taxon>Hexapoda</taxon>
        <taxon>Insecta</taxon>
        <taxon>Pterygota</taxon>
        <taxon>Neoptera</taxon>
        <taxon>Endopterygota</taxon>
        <taxon>Hymenoptera</taxon>
        <taxon>Apocrita</taxon>
        <taxon>Ichneumonoidea</taxon>
        <taxon>Braconidae</taxon>
        <taxon>Euphorinae</taxon>
        <taxon>Microctonus</taxon>
    </lineage>
</organism>
<evidence type="ECO:0008006" key="7">
    <source>
        <dbReference type="Google" id="ProtNLM"/>
    </source>
</evidence>
<dbReference type="InterPro" id="IPR036744">
    <property type="entry name" value="RAP_sf"/>
</dbReference>